<dbReference type="Gene3D" id="3.40.190.10">
    <property type="entry name" value="Periplasmic binding protein-like II"/>
    <property type="match status" value="2"/>
</dbReference>
<keyword evidence="1" id="KW-0732">Signal</keyword>
<dbReference type="SUPFAM" id="SSF53850">
    <property type="entry name" value="Periplasmic binding protein-like II"/>
    <property type="match status" value="1"/>
</dbReference>
<dbReference type="PANTHER" id="PTHR30570">
    <property type="entry name" value="PERIPLASMIC PHOSPHATE BINDING COMPONENT OF PHOSPHATE ABC TRANSPORTER"/>
    <property type="match status" value="1"/>
</dbReference>
<dbReference type="InterPro" id="IPR050811">
    <property type="entry name" value="Phosphate_ABC_transporter"/>
</dbReference>
<keyword evidence="5" id="KW-1185">Reference proteome</keyword>
<name>A0ABN1R4V0_9ACTN</name>
<comment type="caution">
    <text evidence="4">The sequence shown here is derived from an EMBL/GenBank/DDBJ whole genome shotgun (WGS) entry which is preliminary data.</text>
</comment>
<dbReference type="PANTHER" id="PTHR30570:SF1">
    <property type="entry name" value="PHOSPHATE-BINDING PROTEIN PSTS"/>
    <property type="match status" value="1"/>
</dbReference>
<evidence type="ECO:0000259" key="3">
    <source>
        <dbReference type="Pfam" id="PF12849"/>
    </source>
</evidence>
<protein>
    <recommendedName>
        <fullName evidence="3">PBP domain-containing protein</fullName>
    </recommendedName>
</protein>
<accession>A0ABN1R4V0</accession>
<evidence type="ECO:0000313" key="5">
    <source>
        <dbReference type="Proteomes" id="UP001500665"/>
    </source>
</evidence>
<sequence>MRGLDRALDSYLHLKAEFVRELAAGLGGAAPDALAGRAGLLEATVRDLLAGDGELMSWEVVSACLAAAAVDGDAAGRVRERWSAAEQAMWDERGDGPRAAFERDPRGRPARIVELFQPRVPWRRLTARHPVTFEPWAEPVFDAARSLPDPASAGDLREFYELLALLRAWAGSPRQTEIERRSWGALPDATVSAMLQKDRWRTPNDRERRRIGYFTAACGLPEQETARWTACYDRLRRLPPPDDLARARAEAAEAAERLADSRTENTALRERLATIRAEAAGLRERLEAGTGAPPVPRRPYARRAAAALGGAVLFASGALFGGAVPGGPPERTCFDGTLRLIGSTAFEHMARTLAAGYEERCPGAAVEVEAIGSNEGVRALARPGADAAATIAMHDGHLAPGSVEVGVHGFQGLAVSLVSFAVVANKDTGVTGLTAAQLRSVYAEDAGPVSWRGLGGADLPVRLIGRTEGSGTRTIFEERVLAGPEPRLSSRDCLTRGEFHRDARLIRCERSSQSQVLDLVGSVPGAIGYSELREAADARRHPNLRVLALDGRRPDASADPARYPFVAPEVFYTRSLPANGSPASAFLTFLATASARPLLESLGAPLCIAPTAPLAAPCGPA</sequence>
<feature type="coiled-coil region" evidence="2">
    <location>
        <begin position="244"/>
        <end position="285"/>
    </location>
</feature>
<organism evidence="4 5">
    <name type="scientific">Actinocorallia libanotica</name>
    <dbReference type="NCBI Taxonomy" id="46162"/>
    <lineage>
        <taxon>Bacteria</taxon>
        <taxon>Bacillati</taxon>
        <taxon>Actinomycetota</taxon>
        <taxon>Actinomycetes</taxon>
        <taxon>Streptosporangiales</taxon>
        <taxon>Thermomonosporaceae</taxon>
        <taxon>Actinocorallia</taxon>
    </lineage>
</organism>
<evidence type="ECO:0000256" key="1">
    <source>
        <dbReference type="ARBA" id="ARBA00022729"/>
    </source>
</evidence>
<dbReference type="Proteomes" id="UP001500665">
    <property type="component" value="Unassembled WGS sequence"/>
</dbReference>
<gene>
    <name evidence="4" type="ORF">GCM10009550_32040</name>
</gene>
<dbReference type="EMBL" id="BAAAHH010000011">
    <property type="protein sequence ID" value="GAA0951882.1"/>
    <property type="molecule type" value="Genomic_DNA"/>
</dbReference>
<keyword evidence="2" id="KW-0175">Coiled coil</keyword>
<dbReference type="Pfam" id="PF12849">
    <property type="entry name" value="PBP_like_2"/>
    <property type="match status" value="1"/>
</dbReference>
<proteinExistence type="predicted"/>
<evidence type="ECO:0000256" key="2">
    <source>
        <dbReference type="SAM" id="Coils"/>
    </source>
</evidence>
<reference evidence="4 5" key="1">
    <citation type="journal article" date="2019" name="Int. J. Syst. Evol. Microbiol.">
        <title>The Global Catalogue of Microorganisms (GCM) 10K type strain sequencing project: providing services to taxonomists for standard genome sequencing and annotation.</title>
        <authorList>
            <consortium name="The Broad Institute Genomics Platform"/>
            <consortium name="The Broad Institute Genome Sequencing Center for Infectious Disease"/>
            <person name="Wu L."/>
            <person name="Ma J."/>
        </authorList>
    </citation>
    <scope>NUCLEOTIDE SEQUENCE [LARGE SCALE GENOMIC DNA]</scope>
    <source>
        <strain evidence="4 5">JCM 10696</strain>
    </source>
</reference>
<dbReference type="InterPro" id="IPR024370">
    <property type="entry name" value="PBP_domain"/>
</dbReference>
<feature type="domain" description="PBP" evidence="3">
    <location>
        <begin position="335"/>
        <end position="592"/>
    </location>
</feature>
<evidence type="ECO:0000313" key="4">
    <source>
        <dbReference type="EMBL" id="GAA0951882.1"/>
    </source>
</evidence>